<dbReference type="Pfam" id="PF00293">
    <property type="entry name" value="NUDIX"/>
    <property type="match status" value="1"/>
</dbReference>
<dbReference type="PANTHER" id="PTHR43046">
    <property type="entry name" value="GDP-MANNOSE MANNOSYL HYDROLASE"/>
    <property type="match status" value="1"/>
</dbReference>
<dbReference type="PROSITE" id="PS51462">
    <property type="entry name" value="NUDIX"/>
    <property type="match status" value="1"/>
</dbReference>
<feature type="domain" description="Nudix hydrolase" evidence="4">
    <location>
        <begin position="19"/>
        <end position="150"/>
    </location>
</feature>
<comment type="cofactor">
    <cofactor evidence="1">
        <name>Mg(2+)</name>
        <dbReference type="ChEBI" id="CHEBI:18420"/>
    </cofactor>
</comment>
<dbReference type="InterPro" id="IPR020476">
    <property type="entry name" value="Nudix_hydrolase"/>
</dbReference>
<dbReference type="PANTHER" id="PTHR43046:SF12">
    <property type="entry name" value="GDP-MANNOSE MANNOSYL HYDROLASE"/>
    <property type="match status" value="1"/>
</dbReference>
<dbReference type="Gene3D" id="3.90.79.10">
    <property type="entry name" value="Nucleoside Triphosphate Pyrophosphohydrolase"/>
    <property type="match status" value="1"/>
</dbReference>
<dbReference type="Proteomes" id="UP000295281">
    <property type="component" value="Unassembled WGS sequence"/>
</dbReference>
<evidence type="ECO:0000256" key="1">
    <source>
        <dbReference type="ARBA" id="ARBA00001946"/>
    </source>
</evidence>
<proteinExistence type="predicted"/>
<evidence type="ECO:0000256" key="2">
    <source>
        <dbReference type="ARBA" id="ARBA00022801"/>
    </source>
</evidence>
<sequence>MARVQAMADTELEFFQSLPRTRGAATALLCDDTGRVLLVKPTYRSGWGLPGGVIEMGESPLQACRRECVEELGFAPVLRGLVGVDWLPGQLSPDGRPATVFVFAGTLARGQFDAVRLPPDELSAARLVESGRLAEFLPERQARRITAFLDPAGGGVRYLEHGYGVDWS</sequence>
<evidence type="ECO:0000259" key="4">
    <source>
        <dbReference type="PROSITE" id="PS51462"/>
    </source>
</evidence>
<evidence type="ECO:0000313" key="6">
    <source>
        <dbReference type="Proteomes" id="UP000295281"/>
    </source>
</evidence>
<keyword evidence="3" id="KW-0460">Magnesium</keyword>
<dbReference type="SUPFAM" id="SSF55811">
    <property type="entry name" value="Nudix"/>
    <property type="match status" value="1"/>
</dbReference>
<dbReference type="InterPro" id="IPR015797">
    <property type="entry name" value="NUDIX_hydrolase-like_dom_sf"/>
</dbReference>
<organism evidence="5 6">
    <name type="scientific">Actinorugispora endophytica</name>
    <dbReference type="NCBI Taxonomy" id="1605990"/>
    <lineage>
        <taxon>Bacteria</taxon>
        <taxon>Bacillati</taxon>
        <taxon>Actinomycetota</taxon>
        <taxon>Actinomycetes</taxon>
        <taxon>Streptosporangiales</taxon>
        <taxon>Nocardiopsidaceae</taxon>
        <taxon>Actinorugispora</taxon>
    </lineage>
</organism>
<evidence type="ECO:0000256" key="3">
    <source>
        <dbReference type="ARBA" id="ARBA00022842"/>
    </source>
</evidence>
<name>A0A4R6UFZ3_9ACTN</name>
<keyword evidence="6" id="KW-1185">Reference proteome</keyword>
<dbReference type="GO" id="GO:0016787">
    <property type="term" value="F:hydrolase activity"/>
    <property type="evidence" value="ECO:0007669"/>
    <property type="project" value="UniProtKB-KW"/>
</dbReference>
<dbReference type="AlphaFoldDB" id="A0A4R6UFZ3"/>
<evidence type="ECO:0000313" key="5">
    <source>
        <dbReference type="EMBL" id="TDQ44169.1"/>
    </source>
</evidence>
<dbReference type="EMBL" id="SNYN01000037">
    <property type="protein sequence ID" value="TDQ44169.1"/>
    <property type="molecule type" value="Genomic_DNA"/>
</dbReference>
<accession>A0A4R6UFZ3</accession>
<gene>
    <name evidence="5" type="ORF">EV190_1376</name>
</gene>
<comment type="caution">
    <text evidence="5">The sequence shown here is derived from an EMBL/GenBank/DDBJ whole genome shotgun (WGS) entry which is preliminary data.</text>
</comment>
<dbReference type="InterPro" id="IPR000086">
    <property type="entry name" value="NUDIX_hydrolase_dom"/>
</dbReference>
<dbReference type="PRINTS" id="PR00502">
    <property type="entry name" value="NUDIXFAMILY"/>
</dbReference>
<protein>
    <submittedName>
        <fullName evidence="5">ADP-ribose pyrophosphatase YjhB (NUDIX family)</fullName>
    </submittedName>
</protein>
<dbReference type="CDD" id="cd18876">
    <property type="entry name" value="NUDIX_Hydrolase"/>
    <property type="match status" value="1"/>
</dbReference>
<reference evidence="5 6" key="1">
    <citation type="submission" date="2019-03" db="EMBL/GenBank/DDBJ databases">
        <title>Genomic Encyclopedia of Type Strains, Phase IV (KMG-IV): sequencing the most valuable type-strain genomes for metagenomic binning, comparative biology and taxonomic classification.</title>
        <authorList>
            <person name="Goeker M."/>
        </authorList>
    </citation>
    <scope>NUCLEOTIDE SEQUENCE [LARGE SCALE GENOMIC DNA]</scope>
    <source>
        <strain evidence="5 6">DSM 46770</strain>
    </source>
</reference>
<keyword evidence="2" id="KW-0378">Hydrolase</keyword>